<proteinExistence type="predicted"/>
<accession>A0A5S6Q7Z6</accession>
<keyword evidence="3" id="KW-1185">Reference proteome</keyword>
<protein>
    <submittedName>
        <fullName evidence="4">Uncharacterized protein</fullName>
    </submittedName>
</protein>
<sequence>MLSQLLLCYLAVCGSSYVIQKDTKSKNLDKEGFRPHDEHWLADTPTEYKDKSHDRPTPQDFAEQVRCGRSKDTPCLSGIDKDSMEPKARYKRGFGKRLRRKWSKIRKGAGKAVSSIRKHIPKGAVIPLIYARRTF</sequence>
<name>A0A5S6Q7Z6_TRIMR</name>
<organism evidence="3 4">
    <name type="scientific">Trichuris muris</name>
    <name type="common">Mouse whipworm</name>
    <dbReference type="NCBI Taxonomy" id="70415"/>
    <lineage>
        <taxon>Eukaryota</taxon>
        <taxon>Metazoa</taxon>
        <taxon>Ecdysozoa</taxon>
        <taxon>Nematoda</taxon>
        <taxon>Enoplea</taxon>
        <taxon>Dorylaimia</taxon>
        <taxon>Trichinellida</taxon>
        <taxon>Trichuridae</taxon>
        <taxon>Trichuris</taxon>
    </lineage>
</organism>
<dbReference type="AlphaFoldDB" id="A0A5S6Q7Z6"/>
<dbReference type="WBParaSite" id="TMUE_1000003339.1">
    <property type="protein sequence ID" value="TMUE_1000003339.1"/>
    <property type="gene ID" value="WBGene00290463"/>
</dbReference>
<feature type="region of interest" description="Disordered" evidence="1">
    <location>
        <begin position="28"/>
        <end position="64"/>
    </location>
</feature>
<reference evidence="4" key="1">
    <citation type="submission" date="2019-12" db="UniProtKB">
        <authorList>
            <consortium name="WormBaseParasite"/>
        </authorList>
    </citation>
    <scope>IDENTIFICATION</scope>
</reference>
<feature type="compositionally biased region" description="Basic and acidic residues" evidence="1">
    <location>
        <begin position="28"/>
        <end position="57"/>
    </location>
</feature>
<keyword evidence="2" id="KW-0732">Signal</keyword>
<evidence type="ECO:0000256" key="1">
    <source>
        <dbReference type="SAM" id="MobiDB-lite"/>
    </source>
</evidence>
<feature type="signal peptide" evidence="2">
    <location>
        <begin position="1"/>
        <end position="16"/>
    </location>
</feature>
<evidence type="ECO:0000313" key="3">
    <source>
        <dbReference type="Proteomes" id="UP000046395"/>
    </source>
</evidence>
<evidence type="ECO:0000313" key="4">
    <source>
        <dbReference type="WBParaSite" id="TMUE_1000003339.1"/>
    </source>
</evidence>
<evidence type="ECO:0000256" key="2">
    <source>
        <dbReference type="SAM" id="SignalP"/>
    </source>
</evidence>
<dbReference type="Proteomes" id="UP000046395">
    <property type="component" value="Unassembled WGS sequence"/>
</dbReference>
<feature type="chain" id="PRO_5024430910" evidence="2">
    <location>
        <begin position="17"/>
        <end position="135"/>
    </location>
</feature>